<evidence type="ECO:0000313" key="1">
    <source>
        <dbReference type="EMBL" id="MBC9250380.1"/>
    </source>
</evidence>
<sequence>MSPAELPRTCSRRELRRTLIRLRLEMHRQELRHESLLLTRPLRQAQGLARELSTSLQFKHAPLWGIAGAGALAFLLARHGSLGRWASLGSRLYPLLLAALRPIGN</sequence>
<reference evidence="1 2" key="1">
    <citation type="submission" date="2016-06" db="EMBL/GenBank/DDBJ databases">
        <authorList>
            <person name="Ramos C."/>
            <person name="Pintado A."/>
            <person name="Crespo-Gomez J.I."/>
        </authorList>
    </citation>
    <scope>NUCLEOTIDE SEQUENCE [LARGE SCALE GENOMIC DNA]</scope>
    <source>
        <strain evidence="1 2">AVO110</strain>
    </source>
</reference>
<protein>
    <recommendedName>
        <fullName evidence="3">YqjK-like protein</fullName>
    </recommendedName>
</protein>
<evidence type="ECO:0008006" key="3">
    <source>
        <dbReference type="Google" id="ProtNLM"/>
    </source>
</evidence>
<gene>
    <name evidence="1" type="ORF">A9179_08865</name>
</gene>
<dbReference type="EMBL" id="LZEU01000001">
    <property type="protein sequence ID" value="MBC9250380.1"/>
    <property type="molecule type" value="Genomic_DNA"/>
</dbReference>
<organism evidence="1 2">
    <name type="scientific">Aquipseudomonas alcaligenes</name>
    <name type="common">Pseudomonas alcaligenes</name>
    <dbReference type="NCBI Taxonomy" id="43263"/>
    <lineage>
        <taxon>Bacteria</taxon>
        <taxon>Pseudomonadati</taxon>
        <taxon>Pseudomonadota</taxon>
        <taxon>Gammaproteobacteria</taxon>
        <taxon>Pseudomonadales</taxon>
        <taxon>Pseudomonadaceae</taxon>
        <taxon>Aquipseudomonas</taxon>
    </lineage>
</organism>
<dbReference type="Proteomes" id="UP000744555">
    <property type="component" value="Unassembled WGS sequence"/>
</dbReference>
<proteinExistence type="predicted"/>
<name>A0ABR7S0P5_AQUAC</name>
<comment type="caution">
    <text evidence="1">The sequence shown here is derived from an EMBL/GenBank/DDBJ whole genome shotgun (WGS) entry which is preliminary data.</text>
</comment>
<dbReference type="RefSeq" id="WP_187805478.1">
    <property type="nucleotide sequence ID" value="NZ_LZEU01000001.1"/>
</dbReference>
<evidence type="ECO:0000313" key="2">
    <source>
        <dbReference type="Proteomes" id="UP000744555"/>
    </source>
</evidence>
<keyword evidence="2" id="KW-1185">Reference proteome</keyword>
<accession>A0ABR7S0P5</accession>